<dbReference type="WBParaSite" id="ACRNAN_scaffold2507.g8412.t1">
    <property type="protein sequence ID" value="ACRNAN_scaffold2507.g8412.t1"/>
    <property type="gene ID" value="ACRNAN_scaffold2507.g8412"/>
</dbReference>
<accession>A0A914DHR3</accession>
<reference evidence="2" key="1">
    <citation type="submission" date="2022-11" db="UniProtKB">
        <authorList>
            <consortium name="WormBaseParasite"/>
        </authorList>
    </citation>
    <scope>IDENTIFICATION</scope>
</reference>
<evidence type="ECO:0000313" key="2">
    <source>
        <dbReference type="WBParaSite" id="ACRNAN_scaffold2507.g8412.t1"/>
    </source>
</evidence>
<name>A0A914DHR3_9BILA</name>
<protein>
    <submittedName>
        <fullName evidence="2">Uncharacterized protein</fullName>
    </submittedName>
</protein>
<dbReference type="Proteomes" id="UP000887540">
    <property type="component" value="Unplaced"/>
</dbReference>
<sequence>MGLSEGFPAFNNNTFTAYVQDVQDATCDTYDYGYGSDCYNTAGYAAIAAYHNWDAVCHGGGWAEKICNVYMEFWCTVQEEFPFCDAYDLFCTMVKQCSFIPIPLLCPGPFSACEICTHYFGCSSETTCEGNVASLCI</sequence>
<proteinExistence type="predicted"/>
<organism evidence="1 2">
    <name type="scientific">Acrobeloides nanus</name>
    <dbReference type="NCBI Taxonomy" id="290746"/>
    <lineage>
        <taxon>Eukaryota</taxon>
        <taxon>Metazoa</taxon>
        <taxon>Ecdysozoa</taxon>
        <taxon>Nematoda</taxon>
        <taxon>Chromadorea</taxon>
        <taxon>Rhabditida</taxon>
        <taxon>Tylenchina</taxon>
        <taxon>Cephalobomorpha</taxon>
        <taxon>Cephaloboidea</taxon>
        <taxon>Cephalobidae</taxon>
        <taxon>Acrobeloides</taxon>
    </lineage>
</organism>
<keyword evidence="1" id="KW-1185">Reference proteome</keyword>
<dbReference type="AlphaFoldDB" id="A0A914DHR3"/>
<evidence type="ECO:0000313" key="1">
    <source>
        <dbReference type="Proteomes" id="UP000887540"/>
    </source>
</evidence>